<evidence type="ECO:0000313" key="2">
    <source>
        <dbReference type="EnsemblPlants" id="cds.evm.model.07.895"/>
    </source>
</evidence>
<dbReference type="PANTHER" id="PTHR33116">
    <property type="entry name" value="REVERSE TRANSCRIPTASE ZINC-BINDING DOMAIN-CONTAINING PROTEIN-RELATED-RELATED"/>
    <property type="match status" value="1"/>
</dbReference>
<accession>A0A803Q6X3</accession>
<evidence type="ECO:0000313" key="3">
    <source>
        <dbReference type="Proteomes" id="UP000596661"/>
    </source>
</evidence>
<dbReference type="PANTHER" id="PTHR33116:SF84">
    <property type="entry name" value="RNA-DIRECTED DNA POLYMERASE"/>
    <property type="match status" value="1"/>
</dbReference>
<feature type="domain" description="Reverse transcriptase zinc-binding" evidence="1">
    <location>
        <begin position="14"/>
        <end position="93"/>
    </location>
</feature>
<proteinExistence type="predicted"/>
<organism evidence="2 3">
    <name type="scientific">Cannabis sativa</name>
    <name type="common">Hemp</name>
    <name type="synonym">Marijuana</name>
    <dbReference type="NCBI Taxonomy" id="3483"/>
    <lineage>
        <taxon>Eukaryota</taxon>
        <taxon>Viridiplantae</taxon>
        <taxon>Streptophyta</taxon>
        <taxon>Embryophyta</taxon>
        <taxon>Tracheophyta</taxon>
        <taxon>Spermatophyta</taxon>
        <taxon>Magnoliopsida</taxon>
        <taxon>eudicotyledons</taxon>
        <taxon>Gunneridae</taxon>
        <taxon>Pentapetalae</taxon>
        <taxon>rosids</taxon>
        <taxon>fabids</taxon>
        <taxon>Rosales</taxon>
        <taxon>Cannabaceae</taxon>
        <taxon>Cannabis</taxon>
    </lineage>
</organism>
<evidence type="ECO:0000259" key="1">
    <source>
        <dbReference type="Pfam" id="PF13966"/>
    </source>
</evidence>
<reference evidence="2" key="1">
    <citation type="submission" date="2018-11" db="EMBL/GenBank/DDBJ databases">
        <authorList>
            <person name="Grassa J C."/>
        </authorList>
    </citation>
    <scope>NUCLEOTIDE SEQUENCE [LARGE SCALE GENOMIC DNA]</scope>
</reference>
<dbReference type="EMBL" id="UZAU01000650">
    <property type="status" value="NOT_ANNOTATED_CDS"/>
    <property type="molecule type" value="Genomic_DNA"/>
</dbReference>
<dbReference type="Pfam" id="PF13966">
    <property type="entry name" value="zf-RVT"/>
    <property type="match status" value="1"/>
</dbReference>
<keyword evidence="3" id="KW-1185">Reference proteome</keyword>
<protein>
    <recommendedName>
        <fullName evidence="1">Reverse transcriptase zinc-binding domain-containing protein</fullName>
    </recommendedName>
</protein>
<dbReference type="AlphaFoldDB" id="A0A803Q6X3"/>
<dbReference type="Gramene" id="evm.model.07.895">
    <property type="protein sequence ID" value="cds.evm.model.07.895"/>
    <property type="gene ID" value="evm.TU.07.895"/>
</dbReference>
<dbReference type="EnsemblPlants" id="evm.model.07.895">
    <property type="protein sequence ID" value="cds.evm.model.07.895"/>
    <property type="gene ID" value="evm.TU.07.895"/>
</dbReference>
<dbReference type="Proteomes" id="UP000596661">
    <property type="component" value="Chromosome 7"/>
</dbReference>
<dbReference type="InterPro" id="IPR026960">
    <property type="entry name" value="RVT-Znf"/>
</dbReference>
<sequence length="150" mass="17842">MLRLVVTGRNLRAKTFYNLLLEGPKAEYVRAIWDNLLLPKHRFFYWQIVNSQLITRDFLCKLVPLKNTMCPVCEIEFETHDHALFSCIFAKQVLEDVNSWLGVYNWPILIADLISRCRFKEKDLTNRVLNMVIAATLYQLWKYRNRCILS</sequence>
<reference evidence="2" key="2">
    <citation type="submission" date="2021-03" db="UniProtKB">
        <authorList>
            <consortium name="EnsemblPlants"/>
        </authorList>
    </citation>
    <scope>IDENTIFICATION</scope>
</reference>
<name>A0A803Q6X3_CANSA</name>